<dbReference type="Proteomes" id="UP000722459">
    <property type="component" value="Unassembled WGS sequence"/>
</dbReference>
<sequence>MFGNKKILATIVVIAILAFATGAGAISAFMMQDEMNMSVEEKREDFITLKESIQEDMRHDHKFRCCLMKPCTYCIEKTPGHGEGAECDCLSDLMNGVHPCGECIGEIMEGHGNSLLANTFAVAIAEKMGDQHLPALKQMMFEKYGVLVEDQE</sequence>
<evidence type="ECO:0000313" key="2">
    <source>
        <dbReference type="Proteomes" id="UP000722459"/>
    </source>
</evidence>
<proteinExistence type="predicted"/>
<organism evidence="1 2">
    <name type="scientific">Candidatus Iainarchaeum sp</name>
    <dbReference type="NCBI Taxonomy" id="3101447"/>
    <lineage>
        <taxon>Archaea</taxon>
        <taxon>Candidatus Iainarchaeota</taxon>
        <taxon>Candidatus Iainarchaeia</taxon>
        <taxon>Candidatus Iainarchaeales</taxon>
        <taxon>Candidatus Iainarchaeaceae</taxon>
        <taxon>Candidatus Iainarchaeum</taxon>
    </lineage>
</organism>
<gene>
    <name evidence="1" type="ORF">HON47_01345</name>
</gene>
<protein>
    <submittedName>
        <fullName evidence="1">Uncharacterized protein</fullName>
    </submittedName>
</protein>
<evidence type="ECO:0000313" key="1">
    <source>
        <dbReference type="EMBL" id="MBT4870200.1"/>
    </source>
</evidence>
<dbReference type="EMBL" id="JABJNZ010000021">
    <property type="protein sequence ID" value="MBT4870200.1"/>
    <property type="molecule type" value="Genomic_DNA"/>
</dbReference>
<reference evidence="1" key="1">
    <citation type="journal article" date="2021" name="ISME J.">
        <title>Mercury methylation by metabolically versatile and cosmopolitan marine bacteria.</title>
        <authorList>
            <person name="Lin H."/>
            <person name="Ascher D.B."/>
            <person name="Myung Y."/>
            <person name="Lamborg C.H."/>
            <person name="Hallam S.J."/>
            <person name="Gionfriddo C.M."/>
            <person name="Holt K.E."/>
            <person name="Moreau J.W."/>
        </authorList>
    </citation>
    <scope>NUCLEOTIDE SEQUENCE</scope>
    <source>
        <strain evidence="1">SI075_bin30</strain>
    </source>
</reference>
<name>A0A8T5GEE6_9ARCH</name>
<accession>A0A8T5GEE6</accession>
<dbReference type="AlphaFoldDB" id="A0A8T5GEE6"/>
<comment type="caution">
    <text evidence="1">The sequence shown here is derived from an EMBL/GenBank/DDBJ whole genome shotgun (WGS) entry which is preliminary data.</text>
</comment>